<name>A0A0G4QDH2_9GAMM</name>
<dbReference type="SUPFAM" id="SSF52540">
    <property type="entry name" value="P-loop containing nucleoside triphosphate hydrolases"/>
    <property type="match status" value="1"/>
</dbReference>
<dbReference type="Proteomes" id="UP000183920">
    <property type="component" value="Unassembled WGS sequence"/>
</dbReference>
<sequence length="425" mass="48552">MTQSHMHDIDVLLIDDDEDILESYRHLLNLAGMIARVTDSPEKALSFLTPEWQGAVVLDIYMPAMNGMEVLERIKQIDPRIPVIMITGHGDIPLAVEAVKKGAYDFIEKPINPPAFLELVAKAHKERQSILSLRNAVISTTQERLVGDSAQITAIREQVQQIADIDKDLMIEGEMGTGRHLLAQLLHELSPHSDKAIQPVDCQNLSDIKQVIAQIEADEVGTLILRSPYDLSSEAQRWLSSYLLDMERQGKRHFRTIAILENNTQQLVTEGRLIPEFYYYFSQITFSLPPLSARRPDIIPLFRAFLRQSAQRLGIAVPKIDRNYLDILKRYDWPGNIRELRNVAELYAVGIVKMVDSEQHRAIIPPEGPLDNLVDEYERRLIEDALYLFAGRVSDVADYLGIPRKKLYLRMKKHDLDKDSYKPKV</sequence>
<dbReference type="Gene3D" id="3.40.50.300">
    <property type="entry name" value="P-loop containing nucleotide triphosphate hydrolases"/>
    <property type="match status" value="1"/>
</dbReference>
<dbReference type="InterPro" id="IPR002197">
    <property type="entry name" value="HTH_Fis"/>
</dbReference>
<dbReference type="PANTHER" id="PTHR32071:SF29">
    <property type="entry name" value="PHOSPHOGLYCERATE TRANSPORT SYSTEM TRANSCRIPTIONAL REGULATORY PROTEIN PGTA"/>
    <property type="match status" value="1"/>
</dbReference>
<dbReference type="InterPro" id="IPR002078">
    <property type="entry name" value="Sigma_54_int"/>
</dbReference>
<dbReference type="InterPro" id="IPR009057">
    <property type="entry name" value="Homeodomain-like_sf"/>
</dbReference>
<dbReference type="GO" id="GO:0006355">
    <property type="term" value="P:regulation of DNA-templated transcription"/>
    <property type="evidence" value="ECO:0007669"/>
    <property type="project" value="InterPro"/>
</dbReference>
<dbReference type="Gene3D" id="3.40.50.2300">
    <property type="match status" value="1"/>
</dbReference>
<keyword evidence="1 7" id="KW-0597">Phosphoprotein</keyword>
<evidence type="ECO:0000313" key="10">
    <source>
        <dbReference type="EMBL" id="CRL63604.1"/>
    </source>
</evidence>
<evidence type="ECO:0000256" key="1">
    <source>
        <dbReference type="ARBA" id="ARBA00022553"/>
    </source>
</evidence>
<dbReference type="GO" id="GO:0043565">
    <property type="term" value="F:sequence-specific DNA binding"/>
    <property type="evidence" value="ECO:0007669"/>
    <property type="project" value="InterPro"/>
</dbReference>
<dbReference type="Gene3D" id="1.10.8.60">
    <property type="match status" value="1"/>
</dbReference>
<reference evidence="11" key="1">
    <citation type="submission" date="2015-06" db="EMBL/GenBank/DDBJ databases">
        <authorList>
            <person name="Urmite Genomes"/>
        </authorList>
    </citation>
    <scope>NUCLEOTIDE SEQUENCE [LARGE SCALE GENOMIC DNA]</scope>
    <source>
        <strain evidence="11">CSUR P1867</strain>
    </source>
</reference>
<dbReference type="SMART" id="SM00448">
    <property type="entry name" value="REC"/>
    <property type="match status" value="1"/>
</dbReference>
<evidence type="ECO:0000256" key="3">
    <source>
        <dbReference type="ARBA" id="ARBA00022840"/>
    </source>
</evidence>
<dbReference type="EMBL" id="CVRY01000005">
    <property type="protein sequence ID" value="CRL63604.1"/>
    <property type="molecule type" value="Genomic_DNA"/>
</dbReference>
<dbReference type="InterPro" id="IPR058031">
    <property type="entry name" value="AAA_lid_NorR"/>
</dbReference>
<feature type="domain" description="Response regulatory" evidence="9">
    <location>
        <begin position="10"/>
        <end position="124"/>
    </location>
</feature>
<dbReference type="Pfam" id="PF00072">
    <property type="entry name" value="Response_reg"/>
    <property type="match status" value="1"/>
</dbReference>
<dbReference type="SUPFAM" id="SSF52172">
    <property type="entry name" value="CheY-like"/>
    <property type="match status" value="1"/>
</dbReference>
<dbReference type="GO" id="GO:0000160">
    <property type="term" value="P:phosphorelay signal transduction system"/>
    <property type="evidence" value="ECO:0007669"/>
    <property type="project" value="UniProtKB-KW"/>
</dbReference>
<evidence type="ECO:0000259" key="8">
    <source>
        <dbReference type="PROSITE" id="PS50045"/>
    </source>
</evidence>
<dbReference type="FunFam" id="3.40.50.2300:FF:000018">
    <property type="entry name" value="DNA-binding transcriptional regulator NtrC"/>
    <property type="match status" value="1"/>
</dbReference>
<organism evidence="10 11">
    <name type="scientific">Proteus penneri</name>
    <dbReference type="NCBI Taxonomy" id="102862"/>
    <lineage>
        <taxon>Bacteria</taxon>
        <taxon>Pseudomonadati</taxon>
        <taxon>Pseudomonadota</taxon>
        <taxon>Gammaproteobacteria</taxon>
        <taxon>Enterobacterales</taxon>
        <taxon>Morganellaceae</taxon>
        <taxon>Proteus</taxon>
    </lineage>
</organism>
<dbReference type="AlphaFoldDB" id="A0A0G4QDH2"/>
<evidence type="ECO:0000256" key="6">
    <source>
        <dbReference type="ARBA" id="ARBA00023163"/>
    </source>
</evidence>
<dbReference type="PANTHER" id="PTHR32071">
    <property type="entry name" value="TRANSCRIPTIONAL REGULATORY PROTEIN"/>
    <property type="match status" value="1"/>
</dbReference>
<dbReference type="GO" id="GO:0005524">
    <property type="term" value="F:ATP binding"/>
    <property type="evidence" value="ECO:0007669"/>
    <property type="project" value="UniProtKB-KW"/>
</dbReference>
<dbReference type="PROSITE" id="PS50110">
    <property type="entry name" value="RESPONSE_REGULATORY"/>
    <property type="match status" value="1"/>
</dbReference>
<evidence type="ECO:0000256" key="4">
    <source>
        <dbReference type="ARBA" id="ARBA00023012"/>
    </source>
</evidence>
<dbReference type="PROSITE" id="PS50045">
    <property type="entry name" value="SIGMA54_INTERACT_4"/>
    <property type="match status" value="1"/>
</dbReference>
<dbReference type="Pfam" id="PF02954">
    <property type="entry name" value="HTH_8"/>
    <property type="match status" value="1"/>
</dbReference>
<evidence type="ECO:0000256" key="2">
    <source>
        <dbReference type="ARBA" id="ARBA00022741"/>
    </source>
</evidence>
<keyword evidence="3" id="KW-0067">ATP-binding</keyword>
<dbReference type="InterPro" id="IPR027417">
    <property type="entry name" value="P-loop_NTPase"/>
</dbReference>
<evidence type="ECO:0000259" key="9">
    <source>
        <dbReference type="PROSITE" id="PS50110"/>
    </source>
</evidence>
<dbReference type="InterPro" id="IPR011006">
    <property type="entry name" value="CheY-like_superfamily"/>
</dbReference>
<protein>
    <submittedName>
        <fullName evidence="10">C4-dicarboxylate transport transcriptional regulatory protein DctD</fullName>
    </submittedName>
</protein>
<evidence type="ECO:0000313" key="11">
    <source>
        <dbReference type="Proteomes" id="UP000183920"/>
    </source>
</evidence>
<keyword evidence="4" id="KW-0902">Two-component regulatory system</keyword>
<dbReference type="RefSeq" id="WP_072064347.1">
    <property type="nucleotide sequence ID" value="NZ_CVRY01000005.1"/>
</dbReference>
<gene>
    <name evidence="10" type="primary">dctD</name>
    <name evidence="10" type="ORF">BN1804_02570</name>
</gene>
<dbReference type="SUPFAM" id="SSF46689">
    <property type="entry name" value="Homeodomain-like"/>
    <property type="match status" value="1"/>
</dbReference>
<proteinExistence type="predicted"/>
<evidence type="ECO:0000256" key="7">
    <source>
        <dbReference type="PROSITE-ProRule" id="PRU00169"/>
    </source>
</evidence>
<keyword evidence="5" id="KW-0805">Transcription regulation</keyword>
<dbReference type="PROSITE" id="PS00688">
    <property type="entry name" value="SIGMA54_INTERACT_3"/>
    <property type="match status" value="1"/>
</dbReference>
<dbReference type="Gene3D" id="1.10.10.60">
    <property type="entry name" value="Homeodomain-like"/>
    <property type="match status" value="1"/>
</dbReference>
<dbReference type="InterPro" id="IPR001789">
    <property type="entry name" value="Sig_transdc_resp-reg_receiver"/>
</dbReference>
<accession>A0A0G4QDH2</accession>
<feature type="modified residue" description="4-aspartylphosphate" evidence="7">
    <location>
        <position position="59"/>
    </location>
</feature>
<feature type="domain" description="Sigma-54 factor interaction" evidence="8">
    <location>
        <begin position="145"/>
        <end position="349"/>
    </location>
</feature>
<dbReference type="Pfam" id="PF14532">
    <property type="entry name" value="Sigma54_activ_2"/>
    <property type="match status" value="1"/>
</dbReference>
<evidence type="ECO:0000256" key="5">
    <source>
        <dbReference type="ARBA" id="ARBA00023015"/>
    </source>
</evidence>
<keyword evidence="6" id="KW-0804">Transcription</keyword>
<dbReference type="Pfam" id="PF25601">
    <property type="entry name" value="AAA_lid_14"/>
    <property type="match status" value="1"/>
</dbReference>
<dbReference type="InterPro" id="IPR025944">
    <property type="entry name" value="Sigma_54_int_dom_CS"/>
</dbReference>
<keyword evidence="2" id="KW-0547">Nucleotide-binding</keyword>